<dbReference type="Pfam" id="PF00702">
    <property type="entry name" value="Hydrolase"/>
    <property type="match status" value="1"/>
</dbReference>
<dbReference type="EMBL" id="CP163442">
    <property type="protein sequence ID" value="XDQ50093.1"/>
    <property type="molecule type" value="Genomic_DNA"/>
</dbReference>
<keyword evidence="2" id="KW-0614">Plasmid</keyword>
<gene>
    <name evidence="2" type="ORF">AB5J52_49240</name>
</gene>
<dbReference type="SFLD" id="SFLDG01129">
    <property type="entry name" value="C1.5:_HAD__Beta-PGM__Phosphata"/>
    <property type="match status" value="1"/>
</dbReference>
<accession>A0AB39R8U0</accession>
<dbReference type="InterPro" id="IPR006439">
    <property type="entry name" value="HAD-SF_hydro_IA"/>
</dbReference>
<evidence type="ECO:0000313" key="2">
    <source>
        <dbReference type="EMBL" id="XDQ50093.1"/>
    </source>
</evidence>
<geneLocation type="plasmid" evidence="2">
    <name>unnamed1</name>
</geneLocation>
<dbReference type="RefSeq" id="WP_369228616.1">
    <property type="nucleotide sequence ID" value="NZ_CP163442.1"/>
</dbReference>
<organism evidence="2">
    <name type="scientific">Streptomyces sp. R39</name>
    <dbReference type="NCBI Taxonomy" id="3238631"/>
    <lineage>
        <taxon>Bacteria</taxon>
        <taxon>Bacillati</taxon>
        <taxon>Actinomycetota</taxon>
        <taxon>Actinomycetes</taxon>
        <taxon>Kitasatosporales</taxon>
        <taxon>Streptomycetaceae</taxon>
        <taxon>Streptomyces</taxon>
    </lineage>
</organism>
<dbReference type="PANTHER" id="PTHR43316">
    <property type="entry name" value="HYDROLASE, HALOACID DELAHOGENASE-RELATED"/>
    <property type="match status" value="1"/>
</dbReference>
<dbReference type="InterPro" id="IPR023214">
    <property type="entry name" value="HAD_sf"/>
</dbReference>
<dbReference type="NCBIfam" id="TIGR01549">
    <property type="entry name" value="HAD-SF-IA-v1"/>
    <property type="match status" value="1"/>
</dbReference>
<dbReference type="GO" id="GO:0016787">
    <property type="term" value="F:hydrolase activity"/>
    <property type="evidence" value="ECO:0007669"/>
    <property type="project" value="UniProtKB-KW"/>
</dbReference>
<dbReference type="InterPro" id="IPR036412">
    <property type="entry name" value="HAD-like_sf"/>
</dbReference>
<dbReference type="Gene3D" id="3.40.50.1000">
    <property type="entry name" value="HAD superfamily/HAD-like"/>
    <property type="match status" value="1"/>
</dbReference>
<proteinExistence type="predicted"/>
<keyword evidence="1 2" id="KW-0378">Hydrolase</keyword>
<evidence type="ECO:0000256" key="1">
    <source>
        <dbReference type="ARBA" id="ARBA00022801"/>
    </source>
</evidence>
<sequence>MIRAAVFDVGETLVNDTRYWSDWADWLNVPRHTLSALVGAVVTQGRHNLDALRLVRPDIDVDAEWRAREAAGRGETLDESDLYPDVRSALATLQDAGVWVGIAGNQSIGAAGHLRALNLPCDALAVSDEWGAEKPSPEFFKRLIDWVRAAPDQIVYVGDHPANDLAPARDAGLMTAHLRRGPLGHYWADSQHAQADWKANSLNELTAQLIGHTV</sequence>
<dbReference type="EC" id="3.1.3.-" evidence="2"/>
<name>A0AB39R8U0_9ACTN</name>
<dbReference type="AlphaFoldDB" id="A0AB39R8U0"/>
<dbReference type="SUPFAM" id="SSF56784">
    <property type="entry name" value="HAD-like"/>
    <property type="match status" value="1"/>
</dbReference>
<dbReference type="InterPro" id="IPR051540">
    <property type="entry name" value="S-2-haloacid_dehalogenase"/>
</dbReference>
<protein>
    <submittedName>
        <fullName evidence="2">HAD family hydrolase</fullName>
        <ecNumber evidence="2">3.1.3.-</ecNumber>
    </submittedName>
</protein>
<dbReference type="SFLD" id="SFLDS00003">
    <property type="entry name" value="Haloacid_Dehalogenase"/>
    <property type="match status" value="1"/>
</dbReference>
<reference evidence="2" key="1">
    <citation type="submission" date="2024-07" db="EMBL/GenBank/DDBJ databases">
        <authorList>
            <person name="Yu S.T."/>
        </authorList>
    </citation>
    <scope>NUCLEOTIDE SEQUENCE</scope>
    <source>
        <strain evidence="2">R39</strain>
        <plasmid evidence="2">unnamed1</plasmid>
    </source>
</reference>